<reference evidence="1 2" key="2">
    <citation type="submission" date="2013-02" db="EMBL/GenBank/DDBJ databases">
        <title>The Genome Sequence of Plasmodium falciparum Vietnam Oak-Knoll (FVO).</title>
        <authorList>
            <consortium name="The Broad Institute Genome Sequencing Platform"/>
            <consortium name="The Broad Institute Genome Sequencing Center for Infectious Disease"/>
            <person name="Neafsey D."/>
            <person name="Cheeseman I."/>
            <person name="Volkman S."/>
            <person name="Adams J."/>
            <person name="Walker B."/>
            <person name="Young S.K."/>
            <person name="Zeng Q."/>
            <person name="Gargeya S."/>
            <person name="Fitzgerald M."/>
            <person name="Haas B."/>
            <person name="Abouelleil A."/>
            <person name="Alvarado L."/>
            <person name="Arachchi H.M."/>
            <person name="Berlin A.M."/>
            <person name="Chapman S.B."/>
            <person name="Dewar J."/>
            <person name="Goldberg J."/>
            <person name="Griggs A."/>
            <person name="Gujja S."/>
            <person name="Hansen M."/>
            <person name="Howarth C."/>
            <person name="Imamovic A."/>
            <person name="Larimer J."/>
            <person name="McCowan C."/>
            <person name="Murphy C."/>
            <person name="Neiman D."/>
            <person name="Pearson M."/>
            <person name="Priest M."/>
            <person name="Roberts A."/>
            <person name="Saif S."/>
            <person name="Shea T."/>
            <person name="Sisk P."/>
            <person name="Sykes S."/>
            <person name="Wortman J."/>
            <person name="Nusbaum C."/>
            <person name="Birren B."/>
        </authorList>
    </citation>
    <scope>NUCLEOTIDE SEQUENCE [LARGE SCALE GENOMIC DNA]</scope>
    <source>
        <strain evidence="2">Vietnam Oak-Knoll (FVO)</strain>
    </source>
</reference>
<dbReference type="Proteomes" id="UP000030690">
    <property type="component" value="Unassembled WGS sequence"/>
</dbReference>
<evidence type="ECO:0000313" key="1">
    <source>
        <dbReference type="EMBL" id="ETW20413.1"/>
    </source>
</evidence>
<dbReference type="EMBL" id="KI925021">
    <property type="protein sequence ID" value="ETW20413.1"/>
    <property type="molecule type" value="Genomic_DNA"/>
</dbReference>
<sequence length="47" mass="5480">MKNKTKYIEFYLSKSAYYILGFACHGQNKNNIHSDMSGKKKINNIHT</sequence>
<evidence type="ECO:0000313" key="2">
    <source>
        <dbReference type="Proteomes" id="UP000030690"/>
    </source>
</evidence>
<name>A0A024VBK1_PLAFA</name>
<gene>
    <name evidence="1" type="ORF">PFFVO_00725</name>
</gene>
<dbReference type="AlphaFoldDB" id="A0A024VBK1"/>
<proteinExistence type="predicted"/>
<organism evidence="1 2">
    <name type="scientific">Plasmodium falciparum Vietnam Oak-Knoll</name>
    <name type="common">FVO</name>
    <dbReference type="NCBI Taxonomy" id="1036723"/>
    <lineage>
        <taxon>Eukaryota</taxon>
        <taxon>Sar</taxon>
        <taxon>Alveolata</taxon>
        <taxon>Apicomplexa</taxon>
        <taxon>Aconoidasida</taxon>
        <taxon>Haemosporida</taxon>
        <taxon>Plasmodiidae</taxon>
        <taxon>Plasmodium</taxon>
        <taxon>Plasmodium (Laverania)</taxon>
    </lineage>
</organism>
<protein>
    <submittedName>
        <fullName evidence="1">Uncharacterized protein</fullName>
    </submittedName>
</protein>
<reference evidence="1 2" key="1">
    <citation type="submission" date="2013-02" db="EMBL/GenBank/DDBJ databases">
        <title>The Genome Annotation of Plasmodium falciparum Vietnam Oak-Knoll (FVO).</title>
        <authorList>
            <consortium name="The Broad Institute Genome Sequencing Platform"/>
            <consortium name="The Broad Institute Genome Sequencing Center for Infectious Disease"/>
            <person name="Neafsey D."/>
            <person name="Hoffman S."/>
            <person name="Volkman S."/>
            <person name="Rosenthal P."/>
            <person name="Walker B."/>
            <person name="Young S.K."/>
            <person name="Zeng Q."/>
            <person name="Gargeya S."/>
            <person name="Fitzgerald M."/>
            <person name="Haas B."/>
            <person name="Abouelleil A."/>
            <person name="Allen A.W."/>
            <person name="Alvarado L."/>
            <person name="Arachchi H.M."/>
            <person name="Berlin A.M."/>
            <person name="Chapman S.B."/>
            <person name="Gainer-Dewar J."/>
            <person name="Goldberg J."/>
            <person name="Griggs A."/>
            <person name="Gujja S."/>
            <person name="Hansen M."/>
            <person name="Howarth C."/>
            <person name="Imamovic A."/>
            <person name="Ireland A."/>
            <person name="Larimer J."/>
            <person name="McCowan C."/>
            <person name="Murphy C."/>
            <person name="Pearson M."/>
            <person name="Poon T.W."/>
            <person name="Priest M."/>
            <person name="Roberts A."/>
            <person name="Saif S."/>
            <person name="Shea T."/>
            <person name="Sisk P."/>
            <person name="Sykes S."/>
            <person name="Wortman J."/>
            <person name="Nusbaum C."/>
            <person name="Birren B."/>
        </authorList>
    </citation>
    <scope>NUCLEOTIDE SEQUENCE [LARGE SCALE GENOMIC DNA]</scope>
    <source>
        <strain evidence="2">Vietnam Oak-Knoll (FVO)</strain>
    </source>
</reference>
<accession>A0A024VBK1</accession>